<dbReference type="GO" id="GO:0015833">
    <property type="term" value="P:peptide transport"/>
    <property type="evidence" value="ECO:0007669"/>
    <property type="project" value="TreeGrafter"/>
</dbReference>
<dbReference type="SUPFAM" id="SSF53850">
    <property type="entry name" value="Periplasmic binding protein-like II"/>
    <property type="match status" value="1"/>
</dbReference>
<dbReference type="Proteomes" id="UP000230282">
    <property type="component" value="Unassembled WGS sequence"/>
</dbReference>
<dbReference type="Gene3D" id="3.10.105.10">
    <property type="entry name" value="Dipeptide-binding Protein, Domain 3"/>
    <property type="match status" value="1"/>
</dbReference>
<dbReference type="GO" id="GO:0043190">
    <property type="term" value="C:ATP-binding cassette (ABC) transporter complex"/>
    <property type="evidence" value="ECO:0007669"/>
    <property type="project" value="InterPro"/>
</dbReference>
<name>A0A2M8RXT3_9PAST</name>
<dbReference type="RefSeq" id="WP_100296116.1">
    <property type="nucleotide sequence ID" value="NZ_PHGZ01000006.1"/>
</dbReference>
<dbReference type="InterPro" id="IPR030678">
    <property type="entry name" value="Peptide/Ni-bd"/>
</dbReference>
<evidence type="ECO:0000313" key="2">
    <source>
        <dbReference type="EMBL" id="PJG83695.1"/>
    </source>
</evidence>
<accession>A0A2M8RXT3</accession>
<protein>
    <submittedName>
        <fullName evidence="2">ABC transporter substrate-binding protein</fullName>
    </submittedName>
</protein>
<dbReference type="CDD" id="cd08490">
    <property type="entry name" value="PBP2_NikA_DppA_OppA_like_3"/>
    <property type="match status" value="1"/>
</dbReference>
<dbReference type="AlphaFoldDB" id="A0A2M8RXT3"/>
<evidence type="ECO:0000259" key="1">
    <source>
        <dbReference type="Pfam" id="PF00496"/>
    </source>
</evidence>
<evidence type="ECO:0000313" key="3">
    <source>
        <dbReference type="Proteomes" id="UP000230282"/>
    </source>
</evidence>
<sequence length="519" mass="58403">MKKLILLLLLMLAVGGYFFFSENGAKSAVENQANIEQQPLIVVTPWEITSLDPGKSGYLFQRLQLAETLVETDSHGKLLPSLAESWQANENADKWVFNLRRDVIFHDGSRFTADNVLHSLQTAMSKPSVLNAKLIKKITALEDFQVEFELEKPLAAFPAYLAHYSALILANSAFDEQGNVVKLIGSGPYRALKIEPPQKIEQEAFADYWGEKAKIKHVSYLANSRSEMRTLLAQSEPNYLVFNLEPASLNRLRQDPNLQLKSNSIARTIQFKLNGTHPLFADMEVRQALSDAIDRRGIAESVLRIENGAADQLFPQAFSDWRLNVTQSAPDYADIKSRLLRLGFQTDEQGMLLKDGKPVKFTLRTFSDRPELPIIATALQNQWRQIGMDVAVSVGNFSEIPAGHQDGSLEMGLYARNYALVPDPIGALLQDFAPQGGDWGVMNWQSENLTQALAQLEKTTDPKQQYPLKQQIAEIIYREKPIIPVVYYQQNAVAHKTLQGLEIDPFERNFGLSKLSWQE</sequence>
<organism evidence="2 3">
    <name type="scientific">Caviibacterium pharyngocola</name>
    <dbReference type="NCBI Taxonomy" id="28159"/>
    <lineage>
        <taxon>Bacteria</taxon>
        <taxon>Pseudomonadati</taxon>
        <taxon>Pseudomonadota</taxon>
        <taxon>Gammaproteobacteria</taxon>
        <taxon>Pasteurellales</taxon>
        <taxon>Pasteurellaceae</taxon>
        <taxon>Caviibacterium</taxon>
    </lineage>
</organism>
<dbReference type="InterPro" id="IPR039424">
    <property type="entry name" value="SBP_5"/>
</dbReference>
<dbReference type="GO" id="GO:1904680">
    <property type="term" value="F:peptide transmembrane transporter activity"/>
    <property type="evidence" value="ECO:0007669"/>
    <property type="project" value="TreeGrafter"/>
</dbReference>
<proteinExistence type="predicted"/>
<comment type="caution">
    <text evidence="2">The sequence shown here is derived from an EMBL/GenBank/DDBJ whole genome shotgun (WGS) entry which is preliminary data.</text>
</comment>
<dbReference type="Gene3D" id="3.40.190.10">
    <property type="entry name" value="Periplasmic binding protein-like II"/>
    <property type="match status" value="1"/>
</dbReference>
<dbReference type="Pfam" id="PF00496">
    <property type="entry name" value="SBP_bac_5"/>
    <property type="match status" value="1"/>
</dbReference>
<dbReference type="PANTHER" id="PTHR30290">
    <property type="entry name" value="PERIPLASMIC BINDING COMPONENT OF ABC TRANSPORTER"/>
    <property type="match status" value="1"/>
</dbReference>
<dbReference type="EMBL" id="PHGZ01000006">
    <property type="protein sequence ID" value="PJG83695.1"/>
    <property type="molecule type" value="Genomic_DNA"/>
</dbReference>
<dbReference type="PANTHER" id="PTHR30290:SF83">
    <property type="entry name" value="ABC TRANSPORTER SUBSTRATE-BINDING PROTEIN"/>
    <property type="match status" value="1"/>
</dbReference>
<keyword evidence="3" id="KW-1185">Reference proteome</keyword>
<feature type="domain" description="Solute-binding protein family 5" evidence="1">
    <location>
        <begin position="78"/>
        <end position="434"/>
    </location>
</feature>
<dbReference type="OrthoDB" id="9801912at2"/>
<reference evidence="2 3" key="1">
    <citation type="submission" date="2017-11" db="EMBL/GenBank/DDBJ databases">
        <title>Reclassification of Bisgaard taxon 5 as Caviibacterium pharyngocola gen. nov., sp. nov.</title>
        <authorList>
            <person name="Christensen H."/>
        </authorList>
    </citation>
    <scope>NUCLEOTIDE SEQUENCE [LARGE SCALE GENOMIC DNA]</scope>
    <source>
        <strain evidence="2 3">7_3</strain>
    </source>
</reference>
<dbReference type="InterPro" id="IPR000914">
    <property type="entry name" value="SBP_5_dom"/>
</dbReference>
<gene>
    <name evidence="2" type="ORF">CVP04_03445</name>
</gene>
<dbReference type="PIRSF" id="PIRSF002741">
    <property type="entry name" value="MppA"/>
    <property type="match status" value="1"/>
</dbReference>
<dbReference type="GO" id="GO:0030288">
    <property type="term" value="C:outer membrane-bounded periplasmic space"/>
    <property type="evidence" value="ECO:0007669"/>
    <property type="project" value="UniProtKB-ARBA"/>
</dbReference>